<dbReference type="KEGG" id="vg:6197836"/>
<keyword evidence="2" id="KW-1185">Reference proteome</keyword>
<dbReference type="RefSeq" id="YP_001816776.1">
    <property type="nucleotide sequence ID" value="NC_010561.1"/>
</dbReference>
<protein>
    <submittedName>
        <fullName evidence="1">p6.3</fullName>
    </submittedName>
</protein>
<dbReference type="OrthoDB" id="27754at10239"/>
<evidence type="ECO:0000313" key="2">
    <source>
        <dbReference type="Proteomes" id="UP000201276"/>
    </source>
</evidence>
<dbReference type="Proteomes" id="UP000201276">
    <property type="component" value="Genome"/>
</dbReference>
<accession>B2BZW7</accession>
<dbReference type="GeneID" id="6197836"/>
<organism evidence="1 2">
    <name type="scientific">Bean yellow disorder virus</name>
    <dbReference type="NCBI Taxonomy" id="267970"/>
    <lineage>
        <taxon>Viruses</taxon>
        <taxon>Riboviria</taxon>
        <taxon>Orthornavirae</taxon>
        <taxon>Kitrinoviricota</taxon>
        <taxon>Alsuviricetes</taxon>
        <taxon>Martellivirales</taxon>
        <taxon>Closteroviridae</taxon>
        <taxon>Crinivirus</taxon>
        <taxon>Crinivirus flavibetae</taxon>
    </lineage>
</organism>
<name>B2BZW7_9CLOS</name>
<evidence type="ECO:0000313" key="1">
    <source>
        <dbReference type="EMBL" id="ABY66966.1"/>
    </source>
</evidence>
<proteinExistence type="predicted"/>
<sequence length="54" mass="6357">MGLKIVIYFHNCGLIIYYCADNRDFLGDFEVVRTEDFSELSDIITNFPFVKTSW</sequence>
<reference evidence="1 2" key="1">
    <citation type="journal article" date="2008" name="Arch. Virol.">
        <title>The complete nucleotide sequence and genome organization of bean yellow disorder virus, a new member of the genus Crinivirus.</title>
        <authorList>
            <person name="Martin G."/>
            <person name="Velasco L."/>
            <person name="Segundo E."/>
            <person name="Cuadrado I.M."/>
            <person name="Janssen D."/>
        </authorList>
    </citation>
    <scope>NUCLEOTIDE SEQUENCE [LARGE SCALE GENOMIC DNA]</scope>
    <source>
        <strain evidence="1">Bn-03</strain>
    </source>
</reference>
<dbReference type="EMBL" id="EU191905">
    <property type="protein sequence ID" value="ABY66966.1"/>
    <property type="molecule type" value="Genomic_RNA"/>
</dbReference>